<dbReference type="Proteomes" id="UP000682982">
    <property type="component" value="Unassembled WGS sequence"/>
</dbReference>
<sequence>MQTAVPLTLVSGGSYRQREARIAACIGHDQKHAESIGRIAVLLEGLPEGDLLLSDTQQLHLQRIAPGCFCCIGNLTMRVSLNRALRQRPQHIYLGVASSEHLDNLRLTLQQAPYDQLLTTEESVAL</sequence>
<name>A0ABS5GYH3_9BURK</name>
<reference evidence="1 2" key="1">
    <citation type="submission" date="2021-04" db="EMBL/GenBank/DDBJ databases">
        <title>novel species isolated from subtropical streams in China.</title>
        <authorList>
            <person name="Lu H."/>
        </authorList>
    </citation>
    <scope>NUCLEOTIDE SEQUENCE [LARGE SCALE GENOMIC DNA]</scope>
    <source>
        <strain evidence="1 2">FT147W</strain>
    </source>
</reference>
<protein>
    <submittedName>
        <fullName evidence="1">GTPase</fullName>
    </submittedName>
</protein>
<gene>
    <name evidence="1" type="ORF">KDM87_01265</name>
</gene>
<accession>A0ABS5GYH3</accession>
<proteinExistence type="predicted"/>
<organism evidence="1 2">
    <name type="scientific">Undibacterium rivi</name>
    <dbReference type="NCBI Taxonomy" id="2828729"/>
    <lineage>
        <taxon>Bacteria</taxon>
        <taxon>Pseudomonadati</taxon>
        <taxon>Pseudomonadota</taxon>
        <taxon>Betaproteobacteria</taxon>
        <taxon>Burkholderiales</taxon>
        <taxon>Oxalobacteraceae</taxon>
        <taxon>Undibacterium</taxon>
    </lineage>
</organism>
<dbReference type="EMBL" id="JAGSPK010000001">
    <property type="protein sequence ID" value="MBR7791209.1"/>
    <property type="molecule type" value="Genomic_DNA"/>
</dbReference>
<keyword evidence="2" id="KW-1185">Reference proteome</keyword>
<evidence type="ECO:0000313" key="2">
    <source>
        <dbReference type="Proteomes" id="UP000682982"/>
    </source>
</evidence>
<evidence type="ECO:0000313" key="1">
    <source>
        <dbReference type="EMBL" id="MBR7791209.1"/>
    </source>
</evidence>
<comment type="caution">
    <text evidence="1">The sequence shown here is derived from an EMBL/GenBank/DDBJ whole genome shotgun (WGS) entry which is preliminary data.</text>
</comment>